<protein>
    <submittedName>
        <fullName evidence="2">Uncharacterized protein</fullName>
    </submittedName>
</protein>
<dbReference type="Gramene" id="OBART12G06150.1">
    <property type="protein sequence ID" value="OBART12G06150.1"/>
    <property type="gene ID" value="OBART12G06150"/>
</dbReference>
<evidence type="ECO:0000256" key="1">
    <source>
        <dbReference type="SAM" id="MobiDB-lite"/>
    </source>
</evidence>
<reference evidence="2" key="1">
    <citation type="journal article" date="2009" name="Rice">
        <title>De Novo Next Generation Sequencing of Plant Genomes.</title>
        <authorList>
            <person name="Rounsley S."/>
            <person name="Marri P.R."/>
            <person name="Yu Y."/>
            <person name="He R."/>
            <person name="Sisneros N."/>
            <person name="Goicoechea J.L."/>
            <person name="Lee S.J."/>
            <person name="Angelova A."/>
            <person name="Kudrna D."/>
            <person name="Luo M."/>
            <person name="Affourtit J."/>
            <person name="Desany B."/>
            <person name="Knight J."/>
            <person name="Niazi F."/>
            <person name="Egholm M."/>
            <person name="Wing R.A."/>
        </authorList>
    </citation>
    <scope>NUCLEOTIDE SEQUENCE [LARGE SCALE GENOMIC DNA]</scope>
    <source>
        <strain evidence="2">cv. IRGC 105608</strain>
    </source>
</reference>
<dbReference type="AlphaFoldDB" id="A0A0D3HSK0"/>
<evidence type="ECO:0000313" key="2">
    <source>
        <dbReference type="EnsemblPlants" id="OBART12G06150.1"/>
    </source>
</evidence>
<reference evidence="2" key="2">
    <citation type="submission" date="2015-03" db="UniProtKB">
        <authorList>
            <consortium name="EnsemblPlants"/>
        </authorList>
    </citation>
    <scope>IDENTIFICATION</scope>
</reference>
<accession>A0A0D3HSK0</accession>
<dbReference type="Proteomes" id="UP000026960">
    <property type="component" value="Chromosome 12"/>
</dbReference>
<name>A0A0D3HSK0_9ORYZ</name>
<dbReference type="EnsemblPlants" id="OBART12G06150.1">
    <property type="protein sequence ID" value="OBART12G06150.1"/>
    <property type="gene ID" value="OBART12G06150"/>
</dbReference>
<dbReference type="PaxDb" id="65489-OBART12G06150.1"/>
<dbReference type="HOGENOM" id="CLU_2658383_0_0_1"/>
<sequence length="76" mass="7970">MKLGRKKLGGKSRRSSGGGGRGGWEEAAGRRPTQMDVYLRAMTTNEQLELKAASTAGRAQATKIGGMSGRSSSDRG</sequence>
<feature type="region of interest" description="Disordered" evidence="1">
    <location>
        <begin position="1"/>
        <end position="33"/>
    </location>
</feature>
<feature type="compositionally biased region" description="Basic residues" evidence="1">
    <location>
        <begin position="1"/>
        <end position="14"/>
    </location>
</feature>
<proteinExistence type="predicted"/>
<evidence type="ECO:0000313" key="3">
    <source>
        <dbReference type="Proteomes" id="UP000026960"/>
    </source>
</evidence>
<feature type="region of interest" description="Disordered" evidence="1">
    <location>
        <begin position="52"/>
        <end position="76"/>
    </location>
</feature>
<keyword evidence="3" id="KW-1185">Reference proteome</keyword>
<organism evidence="2">
    <name type="scientific">Oryza barthii</name>
    <dbReference type="NCBI Taxonomy" id="65489"/>
    <lineage>
        <taxon>Eukaryota</taxon>
        <taxon>Viridiplantae</taxon>
        <taxon>Streptophyta</taxon>
        <taxon>Embryophyta</taxon>
        <taxon>Tracheophyta</taxon>
        <taxon>Spermatophyta</taxon>
        <taxon>Magnoliopsida</taxon>
        <taxon>Liliopsida</taxon>
        <taxon>Poales</taxon>
        <taxon>Poaceae</taxon>
        <taxon>BOP clade</taxon>
        <taxon>Oryzoideae</taxon>
        <taxon>Oryzeae</taxon>
        <taxon>Oryzinae</taxon>
        <taxon>Oryza</taxon>
    </lineage>
</organism>